<evidence type="ECO:0000313" key="2">
    <source>
        <dbReference type="EMBL" id="KAF6232622.1"/>
    </source>
</evidence>
<dbReference type="GeneID" id="59290942"/>
<dbReference type="EMBL" id="JACCJC010000047">
    <property type="protein sequence ID" value="KAF6232622.1"/>
    <property type="molecule type" value="Genomic_DNA"/>
</dbReference>
<name>A0A8H6FQ05_9LECA</name>
<evidence type="ECO:0000313" key="3">
    <source>
        <dbReference type="Proteomes" id="UP000578531"/>
    </source>
</evidence>
<proteinExistence type="predicted"/>
<dbReference type="AlphaFoldDB" id="A0A8H6FQ05"/>
<evidence type="ECO:0000256" key="1">
    <source>
        <dbReference type="SAM" id="MobiDB-lite"/>
    </source>
</evidence>
<feature type="region of interest" description="Disordered" evidence="1">
    <location>
        <begin position="443"/>
        <end position="473"/>
    </location>
</feature>
<keyword evidence="3" id="KW-1185">Reference proteome</keyword>
<reference evidence="2 3" key="1">
    <citation type="journal article" date="2020" name="Genomics">
        <title>Complete, high-quality genomes from long-read metagenomic sequencing of two wolf lichen thalli reveals enigmatic genome architecture.</title>
        <authorList>
            <person name="McKenzie S.K."/>
            <person name="Walston R.F."/>
            <person name="Allen J.L."/>
        </authorList>
    </citation>
    <scope>NUCLEOTIDE SEQUENCE [LARGE SCALE GENOMIC DNA]</scope>
    <source>
        <strain evidence="2">WasteWater2</strain>
    </source>
</reference>
<dbReference type="Proteomes" id="UP000578531">
    <property type="component" value="Unassembled WGS sequence"/>
</dbReference>
<dbReference type="OrthoDB" id="5304511at2759"/>
<accession>A0A8H6FQ05</accession>
<dbReference type="RefSeq" id="XP_037162048.1">
    <property type="nucleotide sequence ID" value="XM_037311181.1"/>
</dbReference>
<organism evidence="2 3">
    <name type="scientific">Letharia columbiana</name>
    <dbReference type="NCBI Taxonomy" id="112416"/>
    <lineage>
        <taxon>Eukaryota</taxon>
        <taxon>Fungi</taxon>
        <taxon>Dikarya</taxon>
        <taxon>Ascomycota</taxon>
        <taxon>Pezizomycotina</taxon>
        <taxon>Lecanoromycetes</taxon>
        <taxon>OSLEUM clade</taxon>
        <taxon>Lecanoromycetidae</taxon>
        <taxon>Lecanorales</taxon>
        <taxon>Lecanorineae</taxon>
        <taxon>Parmeliaceae</taxon>
        <taxon>Letharia</taxon>
    </lineage>
</organism>
<gene>
    <name evidence="2" type="ORF">HO173_009290</name>
</gene>
<sequence length="486" mass="56492">MPGQSALELLSPELQQQILLQIGTLDILYALIRASPRLYQVFRYNKETTLLTIALCQFHPAVQPEAVALAELAQIQHQSKRDTQSQRDTAVSFCDTFPDQIHRWYESNASGSLSTNLCKLDRLVKIFIDDYAQNTLPVLDQLGHSQDCRILPEYNHVQQLHLSTTEIGRLQRAFCRFELYRHLFSRCTQDFSNGVHQCIRDPPLTTAEQAKMFLEDLPAFQISEIACIRDYLFRRLRGIYDRIEDEAVRTLPIEAMTFEESDESAMWESPFYMLTNRAQHEQEEHLEHLMSLGLPYIRQILESTGNEQRDLFLHYVSSSVLHHLEGDFLSRAFERLGLNPDARRDCQRFLDTEKDFSPACDENGYSELPQGWLWAHHHLQPSRLIDPAYKGLRDWGYVFWDYDRLQKSGILRRDSHEVRMIRFSDYVGRFKLSVEQRLHALHPPVTHSGYGSDGQEQSPEDHEEASVSSLDDSIDWDADEVVLVNY</sequence>
<protein>
    <submittedName>
        <fullName evidence="2">Uncharacterized protein</fullName>
    </submittedName>
</protein>
<comment type="caution">
    <text evidence="2">The sequence shown here is derived from an EMBL/GenBank/DDBJ whole genome shotgun (WGS) entry which is preliminary data.</text>
</comment>